<dbReference type="RefSeq" id="WP_258543430.1">
    <property type="nucleotide sequence ID" value="NZ_OU015584.1"/>
</dbReference>
<dbReference type="Pfam" id="PF13378">
    <property type="entry name" value="MR_MLE_C"/>
    <property type="match status" value="1"/>
</dbReference>
<dbReference type="SFLD" id="SFLDF00009">
    <property type="entry name" value="o-succinylbenzoate_synthase"/>
    <property type="match status" value="1"/>
</dbReference>
<dbReference type="GO" id="GO:0009063">
    <property type="term" value="P:amino acid catabolic process"/>
    <property type="evidence" value="ECO:0007669"/>
    <property type="project" value="InterPro"/>
</dbReference>
<reference evidence="3" key="1">
    <citation type="submission" date="2021-04" db="EMBL/GenBank/DDBJ databases">
        <authorList>
            <person name="Rodrigo-Torres L."/>
            <person name="Arahal R. D."/>
            <person name="Lucena T."/>
        </authorList>
    </citation>
    <scope>NUCLEOTIDE SEQUENCE</scope>
    <source>
        <strain evidence="3">AS29M-1</strain>
    </source>
</reference>
<dbReference type="Gene3D" id="3.20.20.120">
    <property type="entry name" value="Enolase-like C-terminal domain"/>
    <property type="match status" value="1"/>
</dbReference>
<dbReference type="SUPFAM" id="SSF51604">
    <property type="entry name" value="Enolase C-terminal domain-like"/>
    <property type="match status" value="1"/>
</dbReference>
<accession>A0A916JPW7</accession>
<evidence type="ECO:0000259" key="2">
    <source>
        <dbReference type="SMART" id="SM00922"/>
    </source>
</evidence>
<keyword evidence="4" id="KW-1185">Reference proteome</keyword>
<dbReference type="InterPro" id="IPR018110">
    <property type="entry name" value="Mandel_Rmase/mucon_lact_enz_CS"/>
</dbReference>
<dbReference type="InterPro" id="IPR036849">
    <property type="entry name" value="Enolase-like_C_sf"/>
</dbReference>
<keyword evidence="3" id="KW-0413">Isomerase</keyword>
<name>A0A916JPW7_9FLAO</name>
<evidence type="ECO:0000256" key="1">
    <source>
        <dbReference type="ARBA" id="ARBA00022723"/>
    </source>
</evidence>
<organism evidence="3 4">
    <name type="scientific">Parvicella tangerina</name>
    <dbReference type="NCBI Taxonomy" id="2829795"/>
    <lineage>
        <taxon>Bacteria</taxon>
        <taxon>Pseudomonadati</taxon>
        <taxon>Bacteroidota</taxon>
        <taxon>Flavobacteriia</taxon>
        <taxon>Flavobacteriales</taxon>
        <taxon>Parvicellaceae</taxon>
        <taxon>Parvicella</taxon>
    </lineage>
</organism>
<dbReference type="EC" id="5.1.1.20" evidence="3"/>
<dbReference type="GO" id="GO:0103031">
    <property type="term" value="F:L-Ala-D/L-Glu epimerase activity"/>
    <property type="evidence" value="ECO:0007669"/>
    <property type="project" value="UniProtKB-EC"/>
</dbReference>
<dbReference type="GO" id="GO:0046872">
    <property type="term" value="F:metal ion binding"/>
    <property type="evidence" value="ECO:0007669"/>
    <property type="project" value="UniProtKB-KW"/>
</dbReference>
<dbReference type="PANTHER" id="PTHR48073:SF2">
    <property type="entry name" value="O-SUCCINYLBENZOATE SYNTHASE"/>
    <property type="match status" value="1"/>
</dbReference>
<dbReference type="Gene3D" id="3.30.390.10">
    <property type="entry name" value="Enolase-like, N-terminal domain"/>
    <property type="match status" value="1"/>
</dbReference>
<dbReference type="PANTHER" id="PTHR48073">
    <property type="entry name" value="O-SUCCINYLBENZOATE SYNTHASE-RELATED"/>
    <property type="match status" value="1"/>
</dbReference>
<feature type="domain" description="Mandelate racemase/muconate lactonizing enzyme C-terminal" evidence="2">
    <location>
        <begin position="132"/>
        <end position="230"/>
    </location>
</feature>
<dbReference type="PROSITE" id="PS00909">
    <property type="entry name" value="MR_MLE_2"/>
    <property type="match status" value="1"/>
</dbReference>
<dbReference type="InterPro" id="IPR029065">
    <property type="entry name" value="Enolase_C-like"/>
</dbReference>
<dbReference type="AlphaFoldDB" id="A0A916JPW7"/>
<gene>
    <name evidence="3" type="primary">ykfB</name>
    <name evidence="3" type="ORF">CRYO30217_03243</name>
</gene>
<dbReference type="EMBL" id="OU015584">
    <property type="protein sequence ID" value="CAG5086692.1"/>
    <property type="molecule type" value="Genomic_DNA"/>
</dbReference>
<dbReference type="InterPro" id="IPR029017">
    <property type="entry name" value="Enolase-like_N"/>
</dbReference>
<dbReference type="SUPFAM" id="SSF54826">
    <property type="entry name" value="Enolase N-terminal domain-like"/>
    <property type="match status" value="1"/>
</dbReference>
<keyword evidence="1" id="KW-0479">Metal-binding</keyword>
<dbReference type="SMART" id="SM00922">
    <property type="entry name" value="MR_MLE"/>
    <property type="match status" value="1"/>
</dbReference>
<dbReference type="Proteomes" id="UP000683507">
    <property type="component" value="Chromosome"/>
</dbReference>
<dbReference type="SFLD" id="SFLDS00001">
    <property type="entry name" value="Enolase"/>
    <property type="match status" value="1"/>
</dbReference>
<proteinExistence type="predicted"/>
<dbReference type="KEGG" id="ptan:CRYO30217_03243"/>
<dbReference type="CDD" id="cd03320">
    <property type="entry name" value="OSBS"/>
    <property type="match status" value="1"/>
</dbReference>
<dbReference type="SFLD" id="SFLDG00180">
    <property type="entry name" value="muconate_cycloisomerase"/>
    <property type="match status" value="1"/>
</dbReference>
<evidence type="ECO:0000313" key="4">
    <source>
        <dbReference type="Proteomes" id="UP000683507"/>
    </source>
</evidence>
<protein>
    <submittedName>
        <fullName evidence="3">L-Ala-D/L-Glu epimerase</fullName>
        <ecNumber evidence="3">5.1.1.20</ecNumber>
    </submittedName>
</protein>
<sequence length="349" mass="39159">MLKASFVKYPLAFKKPSGTSRGILTKKNSWLLKIFDDANPAVFGLGEASIIEGLSIDLPSQMEDMLDWVVRHITQPYDAIMAHLTDFPSILMAVEMAFLDLKNGGNRIWFKSPLTKQDQPIKINGLIWMGDKDFMLQQIEDKLQLGFSCLKMKIGAINFQQEIAILRSIRQRYDEHDLELRVDANGAFSTEEAPDKLNQLASLDLHSIEQPIQQNQISAMAELCAATPLPIALDEELIGVRTPQDKKTLLETINPQYIILKPSLLGGFSATYEWIELAGEMSIPWWITSALESNVGLTAIAQFTSQFYNPLPQGLGTGQLYTNNIPCPLQLKGEMLFHDSSLSWELPNF</sequence>
<dbReference type="InterPro" id="IPR013342">
    <property type="entry name" value="Mandelate_racemase_C"/>
</dbReference>
<evidence type="ECO:0000313" key="3">
    <source>
        <dbReference type="EMBL" id="CAG5086692.1"/>
    </source>
</evidence>